<reference evidence="3" key="1">
    <citation type="journal article" date="2019" name="Int. J. Syst. Evol. Microbiol.">
        <title>The Global Catalogue of Microorganisms (GCM) 10K type strain sequencing project: providing services to taxonomists for standard genome sequencing and annotation.</title>
        <authorList>
            <consortium name="The Broad Institute Genomics Platform"/>
            <consortium name="The Broad Institute Genome Sequencing Center for Infectious Disease"/>
            <person name="Wu L."/>
            <person name="Ma J."/>
        </authorList>
    </citation>
    <scope>NUCLEOTIDE SEQUENCE [LARGE SCALE GENOMIC DNA]</scope>
    <source>
        <strain evidence="3">JCM 31696</strain>
    </source>
</reference>
<organism evidence="2 3">
    <name type="scientific">Actinomadura adrarensis</name>
    <dbReference type="NCBI Taxonomy" id="1819600"/>
    <lineage>
        <taxon>Bacteria</taxon>
        <taxon>Bacillati</taxon>
        <taxon>Actinomycetota</taxon>
        <taxon>Actinomycetes</taxon>
        <taxon>Streptosporangiales</taxon>
        <taxon>Thermomonosporaceae</taxon>
        <taxon>Actinomadura</taxon>
    </lineage>
</organism>
<dbReference type="SUPFAM" id="SSF52777">
    <property type="entry name" value="CoA-dependent acyltransferases"/>
    <property type="match status" value="1"/>
</dbReference>
<evidence type="ECO:0000313" key="2">
    <source>
        <dbReference type="EMBL" id="MFD0851502.1"/>
    </source>
</evidence>
<dbReference type="Pfam" id="PF00668">
    <property type="entry name" value="Condensation"/>
    <property type="match status" value="1"/>
</dbReference>
<feature type="non-terminal residue" evidence="2">
    <location>
        <position position="169"/>
    </location>
</feature>
<gene>
    <name evidence="2" type="ORF">ACFQ07_04690</name>
</gene>
<dbReference type="PANTHER" id="PTHR45527">
    <property type="entry name" value="NONRIBOSOMAL PEPTIDE SYNTHETASE"/>
    <property type="match status" value="1"/>
</dbReference>
<dbReference type="Gene3D" id="3.30.559.10">
    <property type="entry name" value="Chloramphenicol acetyltransferase-like domain"/>
    <property type="match status" value="1"/>
</dbReference>
<evidence type="ECO:0000313" key="3">
    <source>
        <dbReference type="Proteomes" id="UP001597083"/>
    </source>
</evidence>
<dbReference type="InterPro" id="IPR001242">
    <property type="entry name" value="Condensation_dom"/>
</dbReference>
<dbReference type="EMBL" id="JBHTIR010000531">
    <property type="protein sequence ID" value="MFD0851502.1"/>
    <property type="molecule type" value="Genomic_DNA"/>
</dbReference>
<name>A0ABW3CC58_9ACTN</name>
<feature type="domain" description="Condensation" evidence="1">
    <location>
        <begin position="1"/>
        <end position="166"/>
    </location>
</feature>
<comment type="caution">
    <text evidence="2">The sequence shown here is derived from an EMBL/GenBank/DDBJ whole genome shotgun (WGS) entry which is preliminary data.</text>
</comment>
<accession>A0ABW3CC58</accession>
<dbReference type="InterPro" id="IPR023213">
    <property type="entry name" value="CAT-like_dom_sf"/>
</dbReference>
<evidence type="ECO:0000259" key="1">
    <source>
        <dbReference type="Pfam" id="PF00668"/>
    </source>
</evidence>
<protein>
    <submittedName>
        <fullName evidence="2">Condensation domain-containing protein</fullName>
    </submittedName>
</protein>
<keyword evidence="3" id="KW-1185">Reference proteome</keyword>
<dbReference type="Proteomes" id="UP001597083">
    <property type="component" value="Unassembled WGS sequence"/>
</dbReference>
<dbReference type="PANTHER" id="PTHR45527:SF1">
    <property type="entry name" value="FATTY ACID SYNTHASE"/>
    <property type="match status" value="1"/>
</dbReference>
<proteinExistence type="predicted"/>
<sequence>MWVVEGLGGPSVRYHVPMAVRMRGRLDENALREAVRDLVDRHEALRTRIVLDSGGLRQEILPGGTGVELEVTRVVDPSWLDQAVLNAAGRPFDLGTEIPFRAHLFSHGEDRHILLLLIHHIAVDGWSIKPLAKDLGFAYSARLAGMAPPWQPLPVQYSDHASWQRDLFD</sequence>